<dbReference type="AlphaFoldDB" id="A0A1T4WSI5"/>
<dbReference type="SUPFAM" id="SSF103481">
    <property type="entry name" value="Multidrug resistance efflux transporter EmrE"/>
    <property type="match status" value="2"/>
</dbReference>
<dbReference type="RefSeq" id="WP_078695584.1">
    <property type="nucleotide sequence ID" value="NZ_FUYH01000003.1"/>
</dbReference>
<feature type="transmembrane region" description="Helical" evidence="2">
    <location>
        <begin position="94"/>
        <end position="115"/>
    </location>
</feature>
<feature type="transmembrane region" description="Helical" evidence="2">
    <location>
        <begin position="178"/>
        <end position="202"/>
    </location>
</feature>
<evidence type="ECO:0000256" key="2">
    <source>
        <dbReference type="SAM" id="Phobius"/>
    </source>
</evidence>
<dbReference type="PANTHER" id="PTHR22911:SF137">
    <property type="entry name" value="SOLUTE CARRIER FAMILY 35 MEMBER G2-RELATED"/>
    <property type="match status" value="1"/>
</dbReference>
<dbReference type="InterPro" id="IPR037185">
    <property type="entry name" value="EmrE-like"/>
</dbReference>
<dbReference type="PANTHER" id="PTHR22911">
    <property type="entry name" value="ACYL-MALONYL CONDENSING ENZYME-RELATED"/>
    <property type="match status" value="1"/>
</dbReference>
<evidence type="ECO:0000256" key="1">
    <source>
        <dbReference type="ARBA" id="ARBA00007362"/>
    </source>
</evidence>
<feature type="transmembrane region" description="Helical" evidence="2">
    <location>
        <begin position="266"/>
        <end position="285"/>
    </location>
</feature>
<protein>
    <submittedName>
        <fullName evidence="4">Threonine/homoserine efflux transporter RhtA</fullName>
    </submittedName>
</protein>
<dbReference type="Pfam" id="PF00892">
    <property type="entry name" value="EamA"/>
    <property type="match status" value="2"/>
</dbReference>
<dbReference type="GO" id="GO:0016020">
    <property type="term" value="C:membrane"/>
    <property type="evidence" value="ECO:0007669"/>
    <property type="project" value="InterPro"/>
</dbReference>
<dbReference type="Proteomes" id="UP000190105">
    <property type="component" value="Unassembled WGS sequence"/>
</dbReference>
<evidence type="ECO:0000313" key="5">
    <source>
        <dbReference type="Proteomes" id="UP000190105"/>
    </source>
</evidence>
<feature type="transmembrane region" description="Helical" evidence="2">
    <location>
        <begin position="208"/>
        <end position="232"/>
    </location>
</feature>
<name>A0A1T4WSI5_9CLOT</name>
<keyword evidence="2" id="KW-0812">Transmembrane</keyword>
<feature type="domain" description="EamA" evidence="3">
    <location>
        <begin position="4"/>
        <end position="138"/>
    </location>
</feature>
<keyword evidence="2" id="KW-0472">Membrane</keyword>
<feature type="transmembrane region" description="Helical" evidence="2">
    <location>
        <begin position="66"/>
        <end position="88"/>
    </location>
</feature>
<evidence type="ECO:0000259" key="3">
    <source>
        <dbReference type="Pfam" id="PF00892"/>
    </source>
</evidence>
<feature type="transmembrane region" description="Helical" evidence="2">
    <location>
        <begin position="124"/>
        <end position="141"/>
    </location>
</feature>
<dbReference type="EMBL" id="FUYH01000003">
    <property type="protein sequence ID" value="SKA79795.1"/>
    <property type="molecule type" value="Genomic_DNA"/>
</dbReference>
<feature type="domain" description="EamA" evidence="3">
    <location>
        <begin position="148"/>
        <end position="283"/>
    </location>
</feature>
<dbReference type="STRING" id="1147123.SAMN05443428_103126"/>
<proteinExistence type="inferred from homology"/>
<feature type="transmembrane region" description="Helical" evidence="2">
    <location>
        <begin position="33"/>
        <end position="54"/>
    </location>
</feature>
<reference evidence="5" key="1">
    <citation type="submission" date="2017-02" db="EMBL/GenBank/DDBJ databases">
        <authorList>
            <person name="Varghese N."/>
            <person name="Submissions S."/>
        </authorList>
    </citation>
    <scope>NUCLEOTIDE SEQUENCE [LARGE SCALE GENOMIC DNA]</scope>
    <source>
        <strain evidence="5">USBA 833</strain>
    </source>
</reference>
<sequence length="295" mass="32418">MRRRGELFVFISATGFALMPVFAKLAYRFGVNVSTVLFFRFFIAIAIIWAYIFIKRISFKINLKQAMILLILGSVLYAGSAITVFSSYKFISAGFSEVLLFTYPAMVLIISVVFLKEKIEVNKAYAVVLSIMGTVLVAYTPGQVINIKGIILALLGALFYAVYVIVIGHGKFEGIHPVVMTGYVIFFAFITFMVFALFQGGIAVNFSANAWMCIILMALFSTSIAIFAFCLGAKTIGSCGAAIVSSIEPVEAIVFGYIFLKESLNPIMIIGALIVVMAVVSIYIFEPYQRVNVNT</sequence>
<organism evidence="4 5">
    <name type="scientific">Caloramator quimbayensis</name>
    <dbReference type="NCBI Taxonomy" id="1147123"/>
    <lineage>
        <taxon>Bacteria</taxon>
        <taxon>Bacillati</taxon>
        <taxon>Bacillota</taxon>
        <taxon>Clostridia</taxon>
        <taxon>Eubacteriales</taxon>
        <taxon>Clostridiaceae</taxon>
        <taxon>Caloramator</taxon>
    </lineage>
</organism>
<keyword evidence="5" id="KW-1185">Reference proteome</keyword>
<accession>A0A1T4WSI5</accession>
<keyword evidence="2" id="KW-1133">Transmembrane helix</keyword>
<evidence type="ECO:0000313" key="4">
    <source>
        <dbReference type="EMBL" id="SKA79795.1"/>
    </source>
</evidence>
<dbReference type="OrthoDB" id="9808556at2"/>
<feature type="transmembrane region" description="Helical" evidence="2">
    <location>
        <begin position="147"/>
        <end position="166"/>
    </location>
</feature>
<gene>
    <name evidence="4" type="ORF">SAMN05443428_103126</name>
</gene>
<comment type="similarity">
    <text evidence="1">Belongs to the EamA transporter family.</text>
</comment>
<feature type="transmembrane region" description="Helical" evidence="2">
    <location>
        <begin position="239"/>
        <end position="260"/>
    </location>
</feature>
<dbReference type="InterPro" id="IPR000620">
    <property type="entry name" value="EamA_dom"/>
</dbReference>